<name>A0A0K0EHZ3_STRER</name>
<dbReference type="PROSITE" id="PS51034">
    <property type="entry name" value="ZP_2"/>
    <property type="match status" value="1"/>
</dbReference>
<dbReference type="InterPro" id="IPR057475">
    <property type="entry name" value="CUT_C"/>
</dbReference>
<keyword evidence="3" id="KW-1185">Reference proteome</keyword>
<sequence>MSGSTSVMKYSCLDCNFCCFAEHEIILHWGCFSHKVHIPSIVGQDVDMKMEENNESTGIDSVAIEEYYCNYCKPPTTINKIKASYANCKITVSKDTLNGEVVISAILESILFFKITCSPIRGYCLHISNCYVSSGNTLSYKVIDTNGCSVEKDLFDNVVYLEDYVGYIRNPVPVKFRNSNDTIILSCDTKMRLKDKFNSCQNITCLN</sequence>
<proteinExistence type="predicted"/>
<evidence type="ECO:0000256" key="1">
    <source>
        <dbReference type="ARBA" id="ARBA00022729"/>
    </source>
</evidence>
<protein>
    <submittedName>
        <fullName evidence="4 5">ZP domain-containing protein</fullName>
    </submittedName>
</protein>
<dbReference type="AlphaFoldDB" id="A0A0K0EHZ3"/>
<keyword evidence="1" id="KW-0732">Signal</keyword>
<dbReference type="PANTHER" id="PTHR22907:SF60">
    <property type="entry name" value="CUTICLIN-3"/>
    <property type="match status" value="1"/>
</dbReference>
<evidence type="ECO:0000313" key="4">
    <source>
        <dbReference type="WBParaSite" id="SSTP_0000909800.1"/>
    </source>
</evidence>
<evidence type="ECO:0000313" key="5">
    <source>
        <dbReference type="WBParaSite" id="TCONS_00002701.p1"/>
    </source>
</evidence>
<dbReference type="WBParaSite" id="SSTP_0000909800.1">
    <property type="protein sequence ID" value="SSTP_0000909800.1"/>
    <property type="gene ID" value="SSTP_0000909800"/>
</dbReference>
<evidence type="ECO:0000259" key="2">
    <source>
        <dbReference type="PROSITE" id="PS51034"/>
    </source>
</evidence>
<dbReference type="WBParaSite" id="TCONS_00002701.p1">
    <property type="protein sequence ID" value="TCONS_00002701.p1"/>
    <property type="gene ID" value="XLOC_002527"/>
</dbReference>
<accession>A0A0K0EHZ3</accession>
<dbReference type="InterPro" id="IPR001507">
    <property type="entry name" value="ZP_dom"/>
</dbReference>
<dbReference type="PANTHER" id="PTHR22907">
    <property type="entry name" value="GH04558P"/>
    <property type="match status" value="1"/>
</dbReference>
<feature type="domain" description="ZP" evidence="2">
    <location>
        <begin position="1"/>
        <end position="207"/>
    </location>
</feature>
<evidence type="ECO:0000313" key="3">
    <source>
        <dbReference type="Proteomes" id="UP000035681"/>
    </source>
</evidence>
<reference evidence="4" key="1">
    <citation type="submission" date="2015-08" db="UniProtKB">
        <authorList>
            <consortium name="WormBaseParasite"/>
        </authorList>
    </citation>
    <scope>IDENTIFICATION</scope>
</reference>
<dbReference type="InterPro" id="IPR051962">
    <property type="entry name" value="Cuticlin"/>
</dbReference>
<dbReference type="Proteomes" id="UP000035681">
    <property type="component" value="Unplaced"/>
</dbReference>
<dbReference type="Pfam" id="PF25301">
    <property type="entry name" value="CUT_C"/>
    <property type="match status" value="1"/>
</dbReference>
<organism evidence="4">
    <name type="scientific">Strongyloides stercoralis</name>
    <name type="common">Threadworm</name>
    <dbReference type="NCBI Taxonomy" id="6248"/>
    <lineage>
        <taxon>Eukaryota</taxon>
        <taxon>Metazoa</taxon>
        <taxon>Ecdysozoa</taxon>
        <taxon>Nematoda</taxon>
        <taxon>Chromadorea</taxon>
        <taxon>Rhabditida</taxon>
        <taxon>Tylenchina</taxon>
        <taxon>Panagrolaimomorpha</taxon>
        <taxon>Strongyloidoidea</taxon>
        <taxon>Strongyloididae</taxon>
        <taxon>Strongyloides</taxon>
    </lineage>
</organism>